<evidence type="ECO:0000256" key="4">
    <source>
        <dbReference type="ARBA" id="ARBA00023016"/>
    </source>
</evidence>
<dbReference type="InterPro" id="IPR007627">
    <property type="entry name" value="RNA_pol_sigma70_r2"/>
</dbReference>
<dbReference type="Gene3D" id="1.10.10.10">
    <property type="entry name" value="Winged helix-like DNA-binding domain superfamily/Winged helix DNA-binding domain"/>
    <property type="match status" value="1"/>
</dbReference>
<gene>
    <name evidence="11" type="primary">rpoH</name>
    <name evidence="11" type="ORF">DESUT3_29560</name>
</gene>
<keyword evidence="2" id="KW-0963">Cytoplasm</keyword>
<dbReference type="Gene3D" id="1.10.601.10">
    <property type="entry name" value="RNA Polymerase Primary Sigma Factor"/>
    <property type="match status" value="1"/>
</dbReference>
<reference evidence="11 12" key="2">
    <citation type="journal article" date="2021" name="Int. J. Syst. Evol. Microbiol.">
        <title>Isolation and Polyphasic Characterization of Desulfuromonas versatilis sp. Nov., an Electrogenic Bacteria Capable of Versatile Metabolism Isolated from a Graphene Oxide-Reducing Enrichment Culture.</title>
        <authorList>
            <person name="Xie L."/>
            <person name="Yoshida N."/>
            <person name="Ishii S."/>
            <person name="Meng L."/>
        </authorList>
    </citation>
    <scope>NUCLEOTIDE SEQUENCE [LARGE SCALE GENOMIC DNA]</scope>
    <source>
        <strain evidence="11 12">NIT-T3</strain>
    </source>
</reference>
<evidence type="ECO:0000256" key="6">
    <source>
        <dbReference type="ARBA" id="ARBA00023125"/>
    </source>
</evidence>
<keyword evidence="4" id="KW-0346">Stress response</keyword>
<dbReference type="NCBIfam" id="TIGR02392">
    <property type="entry name" value="rpoH_proteo"/>
    <property type="match status" value="1"/>
</dbReference>
<dbReference type="NCBIfam" id="TIGR02937">
    <property type="entry name" value="sigma70-ECF"/>
    <property type="match status" value="1"/>
</dbReference>
<dbReference type="Pfam" id="PF04545">
    <property type="entry name" value="Sigma70_r4"/>
    <property type="match status" value="1"/>
</dbReference>
<evidence type="ECO:0000259" key="10">
    <source>
        <dbReference type="PROSITE" id="PS00716"/>
    </source>
</evidence>
<evidence type="ECO:0000256" key="1">
    <source>
        <dbReference type="ARBA" id="ARBA00007788"/>
    </source>
</evidence>
<dbReference type="InterPro" id="IPR013325">
    <property type="entry name" value="RNA_pol_sigma_r2"/>
</dbReference>
<comment type="function">
    <text evidence="8">Sigma factors are initiation factors that promote the attachment of RNA polymerase to specific initiation sites and are then released.</text>
</comment>
<evidence type="ECO:0000256" key="2">
    <source>
        <dbReference type="ARBA" id="ARBA00022490"/>
    </source>
</evidence>
<dbReference type="InterPro" id="IPR014284">
    <property type="entry name" value="RNA_pol_sigma-70_dom"/>
</dbReference>
<evidence type="ECO:0000256" key="7">
    <source>
        <dbReference type="ARBA" id="ARBA00023163"/>
    </source>
</evidence>
<keyword evidence="5 8" id="KW-0731">Sigma factor</keyword>
<dbReference type="Proteomes" id="UP001319827">
    <property type="component" value="Chromosome"/>
</dbReference>
<evidence type="ECO:0000313" key="11">
    <source>
        <dbReference type="EMBL" id="BCR05887.1"/>
    </source>
</evidence>
<dbReference type="EMBL" id="AP024355">
    <property type="protein sequence ID" value="BCR05887.1"/>
    <property type="molecule type" value="Genomic_DNA"/>
</dbReference>
<sequence>MSNLCLPVTADTFELYMAEINHFDLLSREEEVELARRYRAKGDLEAAHRLICANLRFVVKIAQEYRAYGIRMLDLVQEGNVGLMMAVKKYDPERGIRLISYAVWWIRAYIHNFIIRSWSLVKIGTTQAQKKLFFKLNQTRAAVRRLTGREDTQLVARELEVSDAEVEEMALRMGSRDASLDLQLTEGEDYSLMDTLADDRENQEALLLQKEEQRLLSSQVGDALQRLNPRERRIVRERILAEQPRTLQELADDYGISRERVRQLEKNALDKLRHSLQAAEAG</sequence>
<evidence type="ECO:0000259" key="9">
    <source>
        <dbReference type="PROSITE" id="PS00715"/>
    </source>
</evidence>
<reference evidence="11 12" key="1">
    <citation type="journal article" date="2016" name="C (Basel)">
        <title>Selective Growth of and Electricity Production by Marine Exoelectrogenic Bacteria in Self-Aggregated Hydrogel of Microbially Reduced Graphene Oxide.</title>
        <authorList>
            <person name="Yoshida N."/>
            <person name="Goto Y."/>
            <person name="Miyata Y."/>
        </authorList>
    </citation>
    <scope>NUCLEOTIDE SEQUENCE [LARGE SCALE GENOMIC DNA]</scope>
    <source>
        <strain evidence="11 12">NIT-T3</strain>
    </source>
</reference>
<accession>A0ABM8HV73</accession>
<proteinExistence type="inferred from homology"/>
<dbReference type="PROSITE" id="PS00716">
    <property type="entry name" value="SIGMA70_2"/>
    <property type="match status" value="1"/>
</dbReference>
<keyword evidence="3 8" id="KW-0805">Transcription regulation</keyword>
<dbReference type="SUPFAM" id="SSF88946">
    <property type="entry name" value="Sigma2 domain of RNA polymerase sigma factors"/>
    <property type="match status" value="1"/>
</dbReference>
<dbReference type="NCBIfam" id="NF005143">
    <property type="entry name" value="PRK06596.1"/>
    <property type="match status" value="1"/>
</dbReference>
<dbReference type="InterPro" id="IPR000943">
    <property type="entry name" value="RNA_pol_sigma70"/>
</dbReference>
<dbReference type="PANTHER" id="PTHR30376">
    <property type="entry name" value="SIGMA FACTOR RPOH HEAT SHOCK RELATED"/>
    <property type="match status" value="1"/>
</dbReference>
<keyword evidence="7 8" id="KW-0804">Transcription</keyword>
<organism evidence="11 12">
    <name type="scientific">Desulfuromonas versatilis</name>
    <dbReference type="NCBI Taxonomy" id="2802975"/>
    <lineage>
        <taxon>Bacteria</taxon>
        <taxon>Pseudomonadati</taxon>
        <taxon>Thermodesulfobacteriota</taxon>
        <taxon>Desulfuromonadia</taxon>
        <taxon>Desulfuromonadales</taxon>
        <taxon>Desulfuromonadaceae</taxon>
        <taxon>Desulfuromonas</taxon>
    </lineage>
</organism>
<dbReference type="InterPro" id="IPR009042">
    <property type="entry name" value="RNA_pol_sigma70_r1_2"/>
</dbReference>
<dbReference type="InterPro" id="IPR036388">
    <property type="entry name" value="WH-like_DNA-bd_sf"/>
</dbReference>
<keyword evidence="6 8" id="KW-0238">DNA-binding</keyword>
<dbReference type="RefSeq" id="WP_221249281.1">
    <property type="nucleotide sequence ID" value="NZ_AP024355.1"/>
</dbReference>
<dbReference type="PRINTS" id="PR00046">
    <property type="entry name" value="SIGMA70FCT"/>
</dbReference>
<dbReference type="InterPro" id="IPR013324">
    <property type="entry name" value="RNA_pol_sigma_r3/r4-like"/>
</dbReference>
<name>A0ABM8HV73_9BACT</name>
<comment type="similarity">
    <text evidence="1 8">Belongs to the sigma-70 factor family.</text>
</comment>
<evidence type="ECO:0000313" key="12">
    <source>
        <dbReference type="Proteomes" id="UP001319827"/>
    </source>
</evidence>
<dbReference type="InterPro" id="IPR012759">
    <property type="entry name" value="RNA_pol_sigma_RpoH_proteobac"/>
</dbReference>
<feature type="domain" description="RNA polymerase sigma-70" evidence="10">
    <location>
        <begin position="246"/>
        <end position="272"/>
    </location>
</feature>
<feature type="domain" description="RNA polymerase sigma-70" evidence="9">
    <location>
        <begin position="74"/>
        <end position="87"/>
    </location>
</feature>
<dbReference type="SUPFAM" id="SSF88659">
    <property type="entry name" value="Sigma3 and sigma4 domains of RNA polymerase sigma factors"/>
    <property type="match status" value="1"/>
</dbReference>
<evidence type="ECO:0000256" key="3">
    <source>
        <dbReference type="ARBA" id="ARBA00023015"/>
    </source>
</evidence>
<dbReference type="PROSITE" id="PS00715">
    <property type="entry name" value="SIGMA70_1"/>
    <property type="match status" value="1"/>
</dbReference>
<protein>
    <recommendedName>
        <fullName evidence="8">RNA polymerase sigma factor</fullName>
    </recommendedName>
</protein>
<dbReference type="InterPro" id="IPR050813">
    <property type="entry name" value="Sigma-70_Factor"/>
</dbReference>
<evidence type="ECO:0000256" key="5">
    <source>
        <dbReference type="ARBA" id="ARBA00023082"/>
    </source>
</evidence>
<dbReference type="PIRSF" id="PIRSF000770">
    <property type="entry name" value="RNA_pol_sigma-SigE/K"/>
    <property type="match status" value="1"/>
</dbReference>
<evidence type="ECO:0000256" key="8">
    <source>
        <dbReference type="RuleBase" id="RU362124"/>
    </source>
</evidence>
<keyword evidence="12" id="KW-1185">Reference proteome</keyword>
<dbReference type="InterPro" id="IPR007630">
    <property type="entry name" value="RNA_pol_sigma70_r4"/>
</dbReference>
<dbReference type="Pfam" id="PF04542">
    <property type="entry name" value="Sigma70_r2"/>
    <property type="match status" value="1"/>
</dbReference>
<dbReference type="PANTHER" id="PTHR30376:SF3">
    <property type="entry name" value="RNA POLYMERASE SIGMA FACTOR RPOH"/>
    <property type="match status" value="1"/>
</dbReference>
<dbReference type="Pfam" id="PF00140">
    <property type="entry name" value="Sigma70_r1_2"/>
    <property type="match status" value="1"/>
</dbReference>